<gene>
    <name evidence="2" type="ORF">MGWOODY_Mmi216</name>
</gene>
<feature type="transmembrane region" description="Helical" evidence="1">
    <location>
        <begin position="41"/>
        <end position="63"/>
    </location>
</feature>
<proteinExistence type="predicted"/>
<keyword evidence="1" id="KW-1133">Transmembrane helix</keyword>
<organism evidence="2">
    <name type="scientific">hydrothermal vent metagenome</name>
    <dbReference type="NCBI Taxonomy" id="652676"/>
    <lineage>
        <taxon>unclassified sequences</taxon>
        <taxon>metagenomes</taxon>
        <taxon>ecological metagenomes</taxon>
    </lineage>
</organism>
<protein>
    <submittedName>
        <fullName evidence="2">Uncharacterized protein</fullName>
    </submittedName>
</protein>
<keyword evidence="1" id="KW-0472">Membrane</keyword>
<evidence type="ECO:0000256" key="1">
    <source>
        <dbReference type="SAM" id="Phobius"/>
    </source>
</evidence>
<keyword evidence="1" id="KW-0812">Transmembrane</keyword>
<dbReference type="AlphaFoldDB" id="A0A160VGQ7"/>
<accession>A0A160VGQ7</accession>
<sequence>MKKIVFVTIGICIFLFPEVSYACATCFGDPNSTATQGMNKAILTLLGVTGGVLGGVVTSIFTLKNRARKYAEYLQNKKKITER</sequence>
<dbReference type="EMBL" id="FAXC01000309">
    <property type="protein sequence ID" value="CUV09855.1"/>
    <property type="molecule type" value="Genomic_DNA"/>
</dbReference>
<evidence type="ECO:0000313" key="2">
    <source>
        <dbReference type="EMBL" id="CUV09855.1"/>
    </source>
</evidence>
<name>A0A160VGQ7_9ZZZZ</name>
<reference evidence="2" key="1">
    <citation type="submission" date="2015-10" db="EMBL/GenBank/DDBJ databases">
        <authorList>
            <person name="Gilbert D.G."/>
        </authorList>
    </citation>
    <scope>NUCLEOTIDE SEQUENCE</scope>
</reference>